<dbReference type="Proteomes" id="UP000492820">
    <property type="component" value="Unassembled WGS sequence"/>
</dbReference>
<dbReference type="Pfam" id="PF00041">
    <property type="entry name" value="fn3"/>
    <property type="match status" value="1"/>
</dbReference>
<keyword evidence="1" id="KW-0472">Membrane</keyword>
<feature type="domain" description="Fibronectin type-III" evidence="2">
    <location>
        <begin position="21"/>
        <end position="115"/>
    </location>
</feature>
<dbReference type="PROSITE" id="PS50853">
    <property type="entry name" value="FN3"/>
    <property type="match status" value="1"/>
</dbReference>
<dbReference type="SMART" id="SM00060">
    <property type="entry name" value="FN3"/>
    <property type="match status" value="1"/>
</dbReference>
<keyword evidence="1" id="KW-1133">Transmembrane helix</keyword>
<evidence type="ECO:0000313" key="5">
    <source>
        <dbReference type="WBParaSite" id="EgrG_000710400"/>
    </source>
</evidence>
<feature type="transmembrane region" description="Helical" evidence="1">
    <location>
        <begin position="128"/>
        <end position="149"/>
    </location>
</feature>
<dbReference type="EMBL" id="LK028765">
    <property type="protein sequence ID" value="CDS25174.1"/>
    <property type="molecule type" value="Genomic_DNA"/>
</dbReference>
<reference evidence="3" key="2">
    <citation type="submission" date="2014-06" db="EMBL/GenBank/DDBJ databases">
        <authorList>
            <person name="Aslett M."/>
        </authorList>
    </citation>
    <scope>NUCLEOTIDE SEQUENCE</scope>
</reference>
<dbReference type="CDD" id="cd00063">
    <property type="entry name" value="FN3"/>
    <property type="match status" value="1"/>
</dbReference>
<reference evidence="3 4" key="1">
    <citation type="journal article" date="2013" name="Nature">
        <title>The genomes of four tapeworm species reveal adaptations to parasitism.</title>
        <authorList>
            <person name="Tsai I.J."/>
            <person name="Zarowiecki M."/>
            <person name="Holroyd N."/>
            <person name="Garciarrubio A."/>
            <person name="Sanchez-Flores A."/>
            <person name="Brooks K.L."/>
            <person name="Tracey A."/>
            <person name="Bobes R.J."/>
            <person name="Fragoso G."/>
            <person name="Sciutto E."/>
            <person name="Aslett M."/>
            <person name="Beasley H."/>
            <person name="Bennett H.M."/>
            <person name="Cai J."/>
            <person name="Camicia F."/>
            <person name="Clark R."/>
            <person name="Cucher M."/>
            <person name="De Silva N."/>
            <person name="Day T.A."/>
            <person name="Deplazes P."/>
            <person name="Estrada K."/>
            <person name="Fernandez C."/>
            <person name="Holland P.W."/>
            <person name="Hou J."/>
            <person name="Hu S."/>
            <person name="Huckvale T."/>
            <person name="Hung S.S."/>
            <person name="Kamenetzky L."/>
            <person name="Keane J.A."/>
            <person name="Kiss F."/>
            <person name="Koziol U."/>
            <person name="Lambert O."/>
            <person name="Liu K."/>
            <person name="Luo X."/>
            <person name="Luo Y."/>
            <person name="Macchiaroli N."/>
            <person name="Nichol S."/>
            <person name="Paps J."/>
            <person name="Parkinson J."/>
            <person name="Pouchkina-Stantcheva N."/>
            <person name="Riddiford N."/>
            <person name="Rosenzvit M."/>
            <person name="Salinas G."/>
            <person name="Wasmuth J.D."/>
            <person name="Zamanian M."/>
            <person name="Zheng Y."/>
            <person name="Cai X."/>
            <person name="Soberon X."/>
            <person name="Olson P.D."/>
            <person name="Laclette J.P."/>
            <person name="Brehm K."/>
            <person name="Berriman M."/>
            <person name="Garciarrubio A."/>
            <person name="Bobes R.J."/>
            <person name="Fragoso G."/>
            <person name="Sanchez-Flores A."/>
            <person name="Estrada K."/>
            <person name="Cevallos M.A."/>
            <person name="Morett E."/>
            <person name="Gonzalez V."/>
            <person name="Portillo T."/>
            <person name="Ochoa-Leyva A."/>
            <person name="Jose M.V."/>
            <person name="Sciutto E."/>
            <person name="Landa A."/>
            <person name="Jimenez L."/>
            <person name="Valdes V."/>
            <person name="Carrero J.C."/>
            <person name="Larralde C."/>
            <person name="Morales-Montor J."/>
            <person name="Limon-Lason J."/>
            <person name="Soberon X."/>
            <person name="Laclette J.P."/>
        </authorList>
    </citation>
    <scope>NUCLEOTIDE SEQUENCE [LARGE SCALE GENOMIC DNA]</scope>
</reference>
<protein>
    <submittedName>
        <fullName evidence="3 5">EG95</fullName>
    </submittedName>
</protein>
<dbReference type="InterPro" id="IPR013783">
    <property type="entry name" value="Ig-like_fold"/>
</dbReference>
<dbReference type="InterPro" id="IPR003961">
    <property type="entry name" value="FN3_dom"/>
</dbReference>
<proteinExistence type="predicted"/>
<evidence type="ECO:0000259" key="2">
    <source>
        <dbReference type="PROSITE" id="PS50853"/>
    </source>
</evidence>
<dbReference type="InterPro" id="IPR036116">
    <property type="entry name" value="FN3_sf"/>
</dbReference>
<dbReference type="AlphaFoldDB" id="A0A068WYD2"/>
<accession>A0A068WYD2</accession>
<dbReference type="Gene3D" id="2.60.40.10">
    <property type="entry name" value="Immunoglobulins"/>
    <property type="match status" value="1"/>
</dbReference>
<dbReference type="WBParaSite" id="EgrG_000710400">
    <property type="protein sequence ID" value="EgrG_000710400"/>
    <property type="gene ID" value="EgrG_000710400"/>
</dbReference>
<evidence type="ECO:0000256" key="1">
    <source>
        <dbReference type="SAM" id="Phobius"/>
    </source>
</evidence>
<dbReference type="SUPFAM" id="SSF49265">
    <property type="entry name" value="Fibronectin type III"/>
    <property type="match status" value="1"/>
</dbReference>
<evidence type="ECO:0000313" key="3">
    <source>
        <dbReference type="EMBL" id="CDS25174.1"/>
    </source>
</evidence>
<keyword evidence="1" id="KW-0812">Transmembrane</keyword>
<evidence type="ECO:0000313" key="4">
    <source>
        <dbReference type="Proteomes" id="UP000492820"/>
    </source>
</evidence>
<organism evidence="3">
    <name type="scientific">Echinococcus granulosus</name>
    <name type="common">Hydatid tapeworm</name>
    <dbReference type="NCBI Taxonomy" id="6210"/>
    <lineage>
        <taxon>Eukaryota</taxon>
        <taxon>Metazoa</taxon>
        <taxon>Spiralia</taxon>
        <taxon>Lophotrochozoa</taxon>
        <taxon>Platyhelminthes</taxon>
        <taxon>Cestoda</taxon>
        <taxon>Eucestoda</taxon>
        <taxon>Cyclophyllidea</taxon>
        <taxon>Taeniidae</taxon>
        <taxon>Echinococcus</taxon>
        <taxon>Echinococcus granulosus group</taxon>
    </lineage>
</organism>
<name>A0A068WYD2_ECHGR</name>
<gene>
    <name evidence="3" type="ORF">EgrG_000710400</name>
</gene>
<dbReference type="OrthoDB" id="9978460at2759"/>
<reference evidence="5" key="3">
    <citation type="submission" date="2020-10" db="UniProtKB">
        <authorList>
            <consortium name="WormBaseParasite"/>
        </authorList>
    </citation>
    <scope>IDENTIFICATION</scope>
</reference>
<sequence>MPNGGTCRSLTEAPGPLRTSLPQHFRWSHVGTQNITLSWDVGSLGEDYAEVIVLTVVSASHFRFFTFRDANFLLGNVTVNGLKPNTTYEVTVQAVGKVGTIFIYEELITTLSHEGVVTSSASALTPSIFGAVFSFTAMVLALNSVLSGYSRHAFVST</sequence>